<dbReference type="EMBL" id="CM000621">
    <property type="protein sequence ID" value="EEC45143.1"/>
    <property type="molecule type" value="Genomic_DNA"/>
</dbReference>
<proteinExistence type="predicted"/>
<dbReference type="KEGG" id="pti:PHATRDRAFT_48778"/>
<feature type="domain" description="ACB" evidence="2">
    <location>
        <begin position="11"/>
        <end position="97"/>
    </location>
</feature>
<protein>
    <recommendedName>
        <fullName evidence="2">ACB domain-containing protein</fullName>
    </recommendedName>
</protein>
<dbReference type="PRINTS" id="PR00689">
    <property type="entry name" value="ACOABINDINGP"/>
</dbReference>
<evidence type="ECO:0000313" key="4">
    <source>
        <dbReference type="Proteomes" id="UP000000759"/>
    </source>
</evidence>
<dbReference type="InterPro" id="IPR014352">
    <property type="entry name" value="FERM/acyl-CoA-bd_prot_sf"/>
</dbReference>
<dbReference type="Pfam" id="PF00887">
    <property type="entry name" value="ACBP"/>
    <property type="match status" value="1"/>
</dbReference>
<evidence type="ECO:0000256" key="1">
    <source>
        <dbReference type="SAM" id="Phobius"/>
    </source>
</evidence>
<reference evidence="4" key="2">
    <citation type="submission" date="2008-08" db="EMBL/GenBank/DDBJ databases">
        <authorList>
            <consortium name="Diatom Consortium"/>
            <person name="Grigoriev I."/>
            <person name="Grimwood J."/>
            <person name="Kuo A."/>
            <person name="Otillar R.P."/>
            <person name="Salamov A."/>
            <person name="Detter J.C."/>
            <person name="Lindquist E."/>
            <person name="Shapiro H."/>
            <person name="Lucas S."/>
            <person name="Glavina del Rio T."/>
            <person name="Pitluck S."/>
            <person name="Rokhsar D."/>
            <person name="Bowler C."/>
        </authorList>
    </citation>
    <scope>GENOME REANNOTATION</scope>
    <source>
        <strain evidence="4">CCAP 1055/1</strain>
    </source>
</reference>
<dbReference type="AlphaFoldDB" id="B7G8C2"/>
<keyword evidence="1" id="KW-0812">Transmembrane</keyword>
<keyword evidence="1" id="KW-1133">Transmembrane helix</keyword>
<dbReference type="InterPro" id="IPR000582">
    <property type="entry name" value="Acyl-CoA-binding_protein"/>
</dbReference>
<dbReference type="STRING" id="556484.B7G8C2"/>
<dbReference type="SMR" id="B7G8C2"/>
<dbReference type="Proteomes" id="UP000000759">
    <property type="component" value="Chromosome 19"/>
</dbReference>
<evidence type="ECO:0000313" key="3">
    <source>
        <dbReference type="EMBL" id="EEC45143.1"/>
    </source>
</evidence>
<name>B7G8C2_PHATC</name>
<dbReference type="InParanoid" id="B7G8C2"/>
<dbReference type="eggNOG" id="ENOG502T1M2">
    <property type="taxonomic scope" value="Eukaryota"/>
</dbReference>
<dbReference type="RefSeq" id="XP_002183443.1">
    <property type="nucleotide sequence ID" value="XM_002183407.1"/>
</dbReference>
<dbReference type="PaxDb" id="2850-Phatr48778"/>
<dbReference type="OrthoDB" id="346910at2759"/>
<dbReference type="Gene3D" id="1.20.80.10">
    <property type="match status" value="1"/>
</dbReference>
<accession>B7G8C2</accession>
<sequence>MVDSGTPNGDLGGVFRQKTAFMKTWKPESSPSNRDRLELYALHKQAISGDAPENLACQTAAERAKFQAWRGKSGVRMEEAMQLYLQEADRQIRVYGMSGTSSLPQTPQSTPAIDGGNDSSFAAASQPRGLAAIPLLCAAASESRQAYLRRLAQTTTPNSWWSRQEALCAVPHTFGALPETMLLKTAALVEYVSLSCDGVIPLPAAVVQSFLWPFHNVLLCVWMGLIVVLTAFTAAWDILQTLIWGSRRTGLSLSGIWNDQVVWSAQSVNVLTESHQPLTARVVGLLVLPYTVLVTLSRMPPSELVASVAYAALLGFTWWYWVIVLPWMTWMLLCAATVSGSCFAMIELAGV</sequence>
<dbReference type="InterPro" id="IPR035984">
    <property type="entry name" value="Acyl-CoA-binding_sf"/>
</dbReference>
<dbReference type="HOGENOM" id="CLU_791006_0_0_1"/>
<keyword evidence="4" id="KW-1185">Reference proteome</keyword>
<feature type="transmembrane region" description="Helical" evidence="1">
    <location>
        <begin position="304"/>
        <end position="321"/>
    </location>
</feature>
<gene>
    <name evidence="3" type="ORF">PHATRDRAFT_48778</name>
</gene>
<dbReference type="GeneID" id="7195051"/>
<keyword evidence="1" id="KW-0472">Membrane</keyword>
<dbReference type="SUPFAM" id="SSF47027">
    <property type="entry name" value="Acyl-CoA binding protein"/>
    <property type="match status" value="1"/>
</dbReference>
<dbReference type="GO" id="GO:0000062">
    <property type="term" value="F:fatty-acyl-CoA binding"/>
    <property type="evidence" value="ECO:0007669"/>
    <property type="project" value="InterPro"/>
</dbReference>
<dbReference type="PROSITE" id="PS51228">
    <property type="entry name" value="ACB_2"/>
    <property type="match status" value="1"/>
</dbReference>
<reference evidence="3 4" key="1">
    <citation type="journal article" date="2008" name="Nature">
        <title>The Phaeodactylum genome reveals the evolutionary history of diatom genomes.</title>
        <authorList>
            <person name="Bowler C."/>
            <person name="Allen A.E."/>
            <person name="Badger J.H."/>
            <person name="Grimwood J."/>
            <person name="Jabbari K."/>
            <person name="Kuo A."/>
            <person name="Maheswari U."/>
            <person name="Martens C."/>
            <person name="Maumus F."/>
            <person name="Otillar R.P."/>
            <person name="Rayko E."/>
            <person name="Salamov A."/>
            <person name="Vandepoele K."/>
            <person name="Beszteri B."/>
            <person name="Gruber A."/>
            <person name="Heijde M."/>
            <person name="Katinka M."/>
            <person name="Mock T."/>
            <person name="Valentin K."/>
            <person name="Verret F."/>
            <person name="Berges J.A."/>
            <person name="Brownlee C."/>
            <person name="Cadoret J.P."/>
            <person name="Chiovitti A."/>
            <person name="Choi C.J."/>
            <person name="Coesel S."/>
            <person name="De Martino A."/>
            <person name="Detter J.C."/>
            <person name="Durkin C."/>
            <person name="Falciatore A."/>
            <person name="Fournet J."/>
            <person name="Haruta M."/>
            <person name="Huysman M.J."/>
            <person name="Jenkins B.D."/>
            <person name="Jiroutova K."/>
            <person name="Jorgensen R.E."/>
            <person name="Joubert Y."/>
            <person name="Kaplan A."/>
            <person name="Kroger N."/>
            <person name="Kroth P.G."/>
            <person name="La Roche J."/>
            <person name="Lindquist E."/>
            <person name="Lommer M."/>
            <person name="Martin-Jezequel V."/>
            <person name="Lopez P.J."/>
            <person name="Lucas S."/>
            <person name="Mangogna M."/>
            <person name="McGinnis K."/>
            <person name="Medlin L.K."/>
            <person name="Montsant A."/>
            <person name="Oudot-Le Secq M.P."/>
            <person name="Napoli C."/>
            <person name="Obornik M."/>
            <person name="Parker M.S."/>
            <person name="Petit J.L."/>
            <person name="Porcel B.M."/>
            <person name="Poulsen N."/>
            <person name="Robison M."/>
            <person name="Rychlewski L."/>
            <person name="Rynearson T.A."/>
            <person name="Schmutz J."/>
            <person name="Shapiro H."/>
            <person name="Siaut M."/>
            <person name="Stanley M."/>
            <person name="Sussman M.R."/>
            <person name="Taylor A.R."/>
            <person name="Vardi A."/>
            <person name="von Dassow P."/>
            <person name="Vyverman W."/>
            <person name="Willis A."/>
            <person name="Wyrwicz L.S."/>
            <person name="Rokhsar D.S."/>
            <person name="Weissenbach J."/>
            <person name="Armbrust E.V."/>
            <person name="Green B.R."/>
            <person name="Van de Peer Y."/>
            <person name="Grigoriev I.V."/>
        </authorList>
    </citation>
    <scope>NUCLEOTIDE SEQUENCE [LARGE SCALE GENOMIC DNA]</scope>
    <source>
        <strain evidence="3 4">CCAP 1055/1</strain>
    </source>
</reference>
<evidence type="ECO:0000259" key="2">
    <source>
        <dbReference type="PROSITE" id="PS51228"/>
    </source>
</evidence>
<feature type="transmembrane region" description="Helical" evidence="1">
    <location>
        <begin position="217"/>
        <end position="239"/>
    </location>
</feature>
<feature type="transmembrane region" description="Helical" evidence="1">
    <location>
        <begin position="327"/>
        <end position="346"/>
    </location>
</feature>
<feature type="transmembrane region" description="Helical" evidence="1">
    <location>
        <begin position="278"/>
        <end position="297"/>
    </location>
</feature>
<organism evidence="3 4">
    <name type="scientific">Phaeodactylum tricornutum (strain CCAP 1055/1)</name>
    <dbReference type="NCBI Taxonomy" id="556484"/>
    <lineage>
        <taxon>Eukaryota</taxon>
        <taxon>Sar</taxon>
        <taxon>Stramenopiles</taxon>
        <taxon>Ochrophyta</taxon>
        <taxon>Bacillariophyta</taxon>
        <taxon>Bacillariophyceae</taxon>
        <taxon>Bacillariophycidae</taxon>
        <taxon>Naviculales</taxon>
        <taxon>Phaeodactylaceae</taxon>
        <taxon>Phaeodactylum</taxon>
    </lineage>
</organism>